<dbReference type="Proteomes" id="UP000249789">
    <property type="component" value="Unassembled WGS sequence"/>
</dbReference>
<accession>A0A8G1RQ20</accession>
<protein>
    <submittedName>
        <fullName evidence="1">Uncharacterized protein</fullName>
    </submittedName>
</protein>
<dbReference type="OrthoDB" id="4487417at2759"/>
<dbReference type="VEuPathDB" id="FungiDB:BO72DRAFT_447993"/>
<proteinExistence type="predicted"/>
<gene>
    <name evidence="1" type="ORF">BO72DRAFT_447993</name>
</gene>
<reference evidence="1 2" key="1">
    <citation type="submission" date="2018-02" db="EMBL/GenBank/DDBJ databases">
        <title>The genomes of Aspergillus section Nigri reveals drivers in fungal speciation.</title>
        <authorList>
            <consortium name="DOE Joint Genome Institute"/>
            <person name="Vesth T.C."/>
            <person name="Nybo J."/>
            <person name="Theobald S."/>
            <person name="Brandl J."/>
            <person name="Frisvad J.C."/>
            <person name="Nielsen K.F."/>
            <person name="Lyhne E.K."/>
            <person name="Kogle M.E."/>
            <person name="Kuo A."/>
            <person name="Riley R."/>
            <person name="Clum A."/>
            <person name="Nolan M."/>
            <person name="Lipzen A."/>
            <person name="Salamov A."/>
            <person name="Henrissat B."/>
            <person name="Wiebenga A."/>
            <person name="De vries R.P."/>
            <person name="Grigoriev I.V."/>
            <person name="Mortensen U.H."/>
            <person name="Andersen M.R."/>
            <person name="Baker S.E."/>
        </authorList>
    </citation>
    <scope>NUCLEOTIDE SEQUENCE [LARGE SCALE GENOMIC DNA]</scope>
    <source>
        <strain evidence="1 2">CBS 313.89</strain>
    </source>
</reference>
<keyword evidence="2" id="KW-1185">Reference proteome</keyword>
<dbReference type="AlphaFoldDB" id="A0A8G1RQ20"/>
<evidence type="ECO:0000313" key="1">
    <source>
        <dbReference type="EMBL" id="RAK77214.1"/>
    </source>
</evidence>
<name>A0A8G1RQ20_9EURO</name>
<dbReference type="GeneID" id="63862020"/>
<sequence length="62" mass="6721">MLIRIPQYAISHTPSAPNSIISRTDTYGRNTGTPFSVYPDHDATTVKTLKIWEGRASGDSAG</sequence>
<dbReference type="RefSeq" id="XP_040801224.1">
    <property type="nucleotide sequence ID" value="XM_040944687.1"/>
</dbReference>
<evidence type="ECO:0000313" key="2">
    <source>
        <dbReference type="Proteomes" id="UP000249789"/>
    </source>
</evidence>
<dbReference type="EMBL" id="KZ824643">
    <property type="protein sequence ID" value="RAK77214.1"/>
    <property type="molecule type" value="Genomic_DNA"/>
</dbReference>
<organism evidence="1 2">
    <name type="scientific">Aspergillus fijiensis CBS 313.89</name>
    <dbReference type="NCBI Taxonomy" id="1448319"/>
    <lineage>
        <taxon>Eukaryota</taxon>
        <taxon>Fungi</taxon>
        <taxon>Dikarya</taxon>
        <taxon>Ascomycota</taxon>
        <taxon>Pezizomycotina</taxon>
        <taxon>Eurotiomycetes</taxon>
        <taxon>Eurotiomycetidae</taxon>
        <taxon>Eurotiales</taxon>
        <taxon>Aspergillaceae</taxon>
        <taxon>Aspergillus</taxon>
    </lineage>
</organism>